<evidence type="ECO:0000256" key="5">
    <source>
        <dbReference type="ARBA" id="ARBA00023242"/>
    </source>
</evidence>
<protein>
    <recommendedName>
        <fullName evidence="12">PIN domain-containing protein</fullName>
    </recommendedName>
</protein>
<dbReference type="CDD" id="cd09885">
    <property type="entry name" value="PIN_Smg6-like"/>
    <property type="match status" value="1"/>
</dbReference>
<dbReference type="PANTHER" id="PTHR15696:SF0">
    <property type="entry name" value="TELOMERASE-BINDING PROTEIN EST1A"/>
    <property type="match status" value="1"/>
</dbReference>
<evidence type="ECO:0000256" key="3">
    <source>
        <dbReference type="ARBA" id="ARBA00022490"/>
    </source>
</evidence>
<proteinExistence type="predicted"/>
<evidence type="ECO:0000256" key="4">
    <source>
        <dbReference type="ARBA" id="ARBA00023161"/>
    </source>
</evidence>
<dbReference type="Pfam" id="PF10373">
    <property type="entry name" value="EST1_DNA_bind"/>
    <property type="match status" value="1"/>
</dbReference>
<feature type="compositionally biased region" description="Polar residues" evidence="6">
    <location>
        <begin position="53"/>
        <end position="63"/>
    </location>
</feature>
<feature type="compositionally biased region" description="Basic and acidic residues" evidence="6">
    <location>
        <begin position="586"/>
        <end position="596"/>
    </location>
</feature>
<dbReference type="Pfam" id="PF13638">
    <property type="entry name" value="PIN_4"/>
    <property type="match status" value="1"/>
</dbReference>
<dbReference type="GO" id="GO:0005697">
    <property type="term" value="C:telomerase holoenzyme complex"/>
    <property type="evidence" value="ECO:0007669"/>
    <property type="project" value="TreeGrafter"/>
</dbReference>
<dbReference type="FunFam" id="3.40.50.1010:FF:000047">
    <property type="entry name" value="Blast:Telomerase-binding protein EST1A"/>
    <property type="match status" value="1"/>
</dbReference>
<dbReference type="GO" id="GO:0042162">
    <property type="term" value="F:telomeric DNA binding"/>
    <property type="evidence" value="ECO:0007669"/>
    <property type="project" value="TreeGrafter"/>
</dbReference>
<feature type="compositionally biased region" description="Low complexity" evidence="6">
    <location>
        <begin position="78"/>
        <end position="91"/>
    </location>
</feature>
<keyword evidence="3" id="KW-0963">Cytoplasm</keyword>
<dbReference type="InterPro" id="IPR019458">
    <property type="entry name" value="Est1-like_N"/>
</dbReference>
<feature type="compositionally biased region" description="Basic and acidic residues" evidence="6">
    <location>
        <begin position="362"/>
        <end position="378"/>
    </location>
</feature>
<keyword evidence="5" id="KW-0539">Nucleus</keyword>
<dbReference type="Proteomes" id="UP001154078">
    <property type="component" value="Chromosome 4"/>
</dbReference>
<gene>
    <name evidence="10" type="ORF">MELIAE_LOCUS7224</name>
</gene>
<feature type="compositionally biased region" description="Polar residues" evidence="6">
    <location>
        <begin position="720"/>
        <end position="746"/>
    </location>
</feature>
<dbReference type="GO" id="GO:0070034">
    <property type="term" value="F:telomerase RNA binding"/>
    <property type="evidence" value="ECO:0007669"/>
    <property type="project" value="TreeGrafter"/>
</dbReference>
<feature type="region of interest" description="Disordered" evidence="6">
    <location>
        <begin position="1"/>
        <end position="235"/>
    </location>
</feature>
<evidence type="ECO:0000259" key="8">
    <source>
        <dbReference type="Pfam" id="PF10374"/>
    </source>
</evidence>
<dbReference type="InterPro" id="IPR011990">
    <property type="entry name" value="TPR-like_helical_dom_sf"/>
</dbReference>
<reference evidence="10" key="1">
    <citation type="submission" date="2021-12" db="EMBL/GenBank/DDBJ databases">
        <authorList>
            <person name="King R."/>
        </authorList>
    </citation>
    <scope>NUCLEOTIDE SEQUENCE</scope>
</reference>
<sequence length="1571" mass="180432">MAGVNESKKELGSEFTSTERRNMNRGKPQQALYRPGSGPLRKSNIGLEDLNESTENNSRQNTPKPYPMSNEDAKYRSESSSPRENNSFSSRLGGRHKKPEQQLYVPKPVAQARETASSQDYDRGGYNQNNGNESNYERDRFGNNRSKRYSNRRKDNMEYQDEWRDKNRQIRQGSEPRGMANGSQWQRQRDTRSVDPCPPPGRNYSEKMQAKPPSGRRHSTIGLEQDKRPKTNLNINNLAPRFQKKLLLEGKQINQPPPLEENWDGSSVTFQGTSNPPTNYLKNPSYHPMGSYHHQMHQQMPHAGYHTLPNRARGRGRLQDFSHMPGDSYRSMTPEIGRSPCNSRPPTPPLSRPHTPVNYPSKNDDYRYNNYNYDDRQRKNTNISDRLKVDRQHRPSEDRDTNTNKWDYDNRRNQDNRRQHKRDRDRGDRREPGARTNYDRNRKPTQERRDYNNRPNKDECSRGDFSSNSYRNDNRNYESTTKVNENPETKAKFNDSLNAQLSPVSPESSDELKTTYIPFVNPMSTLDWSEEVELNDRLEQEALSDVLTRSSSISSLVDASAKSMPPNIDAPHSGRKKRKDRRKSKQRNDSRPRDGSGSRSSSFRHQRRDSISSVDNNFKVAEGAPRTSRHRRGSRDRRDSSHEGFRGRGEQPQQSGENWRAEIRSRQNSETKIGDRSRSNSEREEVKLDVKKAGVIVLPQQKPEPPKLAEQPRYPDTRKNSPQQKSLFDPNNPNKPIIVRSQSTRVSVPGIPESNDPNQSQGAEDTRPSWYEENSPEFKSCHFPDVIRDIKKADVELQYIIATNMVLNSWESVEKLRQFLKDALKYLLYKDLKFCETENVEQHLWKILYYSIIEVARKAIAEDPSQKDEYKVFILFLIDEGNKFFEELLEDLQENNKFQLSSFLGSNNCEQKKGLGYVGLALNSAQKIFIFLGDLGRYREQVNETANYGKCRQWYLKSHELNPKNGKPYNQLALLAVYSRRRLDAVYYFMRSLMSSNPAPSARQSMVSLFYEIRKKYEQGEKKRREERLERARLQMKQKESEETTTTPGSLRKETWIRPDGGKRVHRTTQALQDNKDSEEEDLASLGNIELNKRFVTTYLHVLGKLYTKIGMETFQESAIQMLKELRALLHHTPVPMPSNRLLMLLALNMFAIESTQLKDPQLQAQSGYWSENQDRALVVSLQMFNLILERCISLLEDHLSKNNNQISQLSQDIIILLPAIKVWCDWMLCHSSVWNPPPSTQDFKVGSTGDCWTRLAMLMNLFEQIKSQNYGLKLHDVQLDDDYEVVRLPEDAVLCGFTPIAYTVSKPLYAPKDMDIEVAQFLLRMEKLLFFGTEFVCGLEPPVLKLEIEDGFREYVSVVQANASRSSPPSPQELKILSQSVVSVHVEVRPKYLVPDTNCFVDHLSRITVLAASQSYTLMVPIVGGKSPMPGGARKTVDPQHLLKVADAAKCALDFLKSRHQSVKCVTTKGGILTSTAFTTEDDSSTSSNDTSGIMKNDDKILATCLVLCKGHNATQNSAEGESTENSGPRELIREVVLLTEDRNLRVKAYARDVPVRELPDFMRWAGLGG</sequence>
<evidence type="ECO:0000259" key="7">
    <source>
        <dbReference type="Pfam" id="PF10373"/>
    </source>
</evidence>
<keyword evidence="4" id="KW-0866">Nonsense-mediated mRNA decay</keyword>
<dbReference type="Gene3D" id="3.40.50.1010">
    <property type="entry name" value="5'-nuclease"/>
    <property type="match status" value="1"/>
</dbReference>
<dbReference type="EMBL" id="OV121135">
    <property type="protein sequence ID" value="CAH0556008.1"/>
    <property type="molecule type" value="Genomic_DNA"/>
</dbReference>
<feature type="region of interest" description="Disordered" evidence="6">
    <location>
        <begin position="556"/>
        <end position="776"/>
    </location>
</feature>
<dbReference type="SUPFAM" id="SSF48452">
    <property type="entry name" value="TPR-like"/>
    <property type="match status" value="1"/>
</dbReference>
<evidence type="ECO:0000313" key="10">
    <source>
        <dbReference type="EMBL" id="CAH0556008.1"/>
    </source>
</evidence>
<feature type="compositionally biased region" description="Basic and acidic residues" evidence="6">
    <location>
        <begin position="1033"/>
        <end position="1042"/>
    </location>
</feature>
<feature type="compositionally biased region" description="Basic and acidic residues" evidence="6">
    <location>
        <begin position="152"/>
        <end position="168"/>
    </location>
</feature>
<dbReference type="GO" id="GO:0005737">
    <property type="term" value="C:cytoplasm"/>
    <property type="evidence" value="ECO:0007669"/>
    <property type="project" value="UniProtKB-SubCell"/>
</dbReference>
<feature type="domain" description="DNA/RNA-binding" evidence="7">
    <location>
        <begin position="952"/>
        <end position="1303"/>
    </location>
</feature>
<dbReference type="InterPro" id="IPR002716">
    <property type="entry name" value="PIN_dom"/>
</dbReference>
<dbReference type="GO" id="GO:0000184">
    <property type="term" value="P:nuclear-transcribed mRNA catabolic process, nonsense-mediated decay"/>
    <property type="evidence" value="ECO:0007669"/>
    <property type="project" value="UniProtKB-KW"/>
</dbReference>
<feature type="compositionally biased region" description="Basic residues" evidence="6">
    <location>
        <begin position="573"/>
        <end position="585"/>
    </location>
</feature>
<evidence type="ECO:0000259" key="9">
    <source>
        <dbReference type="Pfam" id="PF13638"/>
    </source>
</evidence>
<feature type="compositionally biased region" description="Basic and acidic residues" evidence="6">
    <location>
        <begin position="1051"/>
        <end position="1062"/>
    </location>
</feature>
<feature type="region of interest" description="Disordered" evidence="6">
    <location>
        <begin position="1033"/>
        <end position="1062"/>
    </location>
</feature>
<comment type="subcellular location">
    <subcellularLocation>
        <location evidence="2">Cytoplasm</location>
    </subcellularLocation>
    <subcellularLocation>
        <location evidence="1">Nucleus</location>
    </subcellularLocation>
</comment>
<feature type="compositionally biased region" description="Basic and acidic residues" evidence="6">
    <location>
        <begin position="385"/>
        <end position="462"/>
    </location>
</feature>
<feature type="domain" description="Telomerase activating protein Est1-like N-terminal" evidence="8">
    <location>
        <begin position="839"/>
        <end position="943"/>
    </location>
</feature>
<evidence type="ECO:0000256" key="1">
    <source>
        <dbReference type="ARBA" id="ARBA00004123"/>
    </source>
</evidence>
<evidence type="ECO:0000313" key="11">
    <source>
        <dbReference type="Proteomes" id="UP001154078"/>
    </source>
</evidence>
<evidence type="ECO:0000256" key="6">
    <source>
        <dbReference type="SAM" id="MobiDB-lite"/>
    </source>
</evidence>
<keyword evidence="11" id="KW-1185">Reference proteome</keyword>
<feature type="compositionally biased region" description="Basic and acidic residues" evidence="6">
    <location>
        <begin position="659"/>
        <end position="692"/>
    </location>
</feature>
<feature type="domain" description="PIN" evidence="9">
    <location>
        <begin position="1394"/>
        <end position="1558"/>
    </location>
</feature>
<dbReference type="PANTHER" id="PTHR15696">
    <property type="entry name" value="SMG-7 SUPPRESSOR WITH MORPHOLOGICAL EFFECT ON GENITALIA PROTEIN 7"/>
    <property type="match status" value="1"/>
</dbReference>
<feature type="region of interest" description="Disordered" evidence="6">
    <location>
        <begin position="304"/>
        <end position="488"/>
    </location>
</feature>
<feature type="compositionally biased region" description="Basic and acidic residues" evidence="6">
    <location>
        <begin position="636"/>
        <end position="649"/>
    </location>
</feature>
<feature type="compositionally biased region" description="Basic and acidic residues" evidence="6">
    <location>
        <begin position="1"/>
        <end position="22"/>
    </location>
</feature>
<organism evidence="10 11">
    <name type="scientific">Brassicogethes aeneus</name>
    <name type="common">Rape pollen beetle</name>
    <name type="synonym">Meligethes aeneus</name>
    <dbReference type="NCBI Taxonomy" id="1431903"/>
    <lineage>
        <taxon>Eukaryota</taxon>
        <taxon>Metazoa</taxon>
        <taxon>Ecdysozoa</taxon>
        <taxon>Arthropoda</taxon>
        <taxon>Hexapoda</taxon>
        <taxon>Insecta</taxon>
        <taxon>Pterygota</taxon>
        <taxon>Neoptera</taxon>
        <taxon>Endopterygota</taxon>
        <taxon>Coleoptera</taxon>
        <taxon>Polyphaga</taxon>
        <taxon>Cucujiformia</taxon>
        <taxon>Nitidulidae</taxon>
        <taxon>Meligethinae</taxon>
        <taxon>Brassicogethes</taxon>
    </lineage>
</organism>
<evidence type="ECO:0000256" key="2">
    <source>
        <dbReference type="ARBA" id="ARBA00004496"/>
    </source>
</evidence>
<dbReference type="InterPro" id="IPR045153">
    <property type="entry name" value="Est1/Ebs1-like"/>
</dbReference>
<dbReference type="OrthoDB" id="2017974at2759"/>
<dbReference type="Gene3D" id="1.25.40.10">
    <property type="entry name" value="Tetratricopeptide repeat domain"/>
    <property type="match status" value="1"/>
</dbReference>
<name>A0A9P0FGT3_BRAAE</name>
<dbReference type="InterPro" id="IPR018834">
    <property type="entry name" value="DNA/RNA-bd_Est1-type"/>
</dbReference>
<accession>A0A9P0FGT3</accession>
<evidence type="ECO:0008006" key="12">
    <source>
        <dbReference type="Google" id="ProtNLM"/>
    </source>
</evidence>
<dbReference type="Pfam" id="PF10374">
    <property type="entry name" value="EST1"/>
    <property type="match status" value="1"/>
</dbReference>